<comment type="subcellular location">
    <subcellularLocation>
        <location evidence="1">Cell membrane</location>
        <topology evidence="1">Multi-pass membrane protein</topology>
    </subcellularLocation>
</comment>
<sequence>MENTNATLTHSHTFTKNQKWVIASTSSGFALENMDVLFLSFAMSSMIGQLHLSGGAAGLIGSITNLGMLFGGIMFGLIGDRFGRVKTFTYTIFIFAFATAMMAFANNITLIYLLRFLAGIGAGGEYGVGISMIAESFHKNQIGKMTSVAAIGGQIGAILAAVTAAIVIPQLGWHALFLVGIVPVVLTYFVRRHLSETQEFVAAKKMEAEKKESTTSAVFKYMFSSPKLAYQSFALMIMTTVQIAGYFGLMNWLPIIVQKQLSLNVSGSSLWMISTIIGMSLGMITFGSILDYFGPRRAFGIFLIASAAMVFMITLAHNTISLLIIGAIVGFFSNGMFGGYGAVISRLYPTEIRSTANNVIVNIGRAVGGFSSVVIGILMDHYSLTVVMGFLSILYIISFITMMTLPGLKKLSLKHA</sequence>
<evidence type="ECO:0000256" key="5">
    <source>
        <dbReference type="ARBA" id="ARBA00023136"/>
    </source>
</evidence>
<feature type="transmembrane region" description="Helical" evidence="6">
    <location>
        <begin position="55"/>
        <end position="75"/>
    </location>
</feature>
<feature type="transmembrane region" description="Helical" evidence="6">
    <location>
        <begin position="384"/>
        <end position="405"/>
    </location>
</feature>
<dbReference type="EMBL" id="BDGB01000006">
    <property type="protein sequence ID" value="GAW71040.1"/>
    <property type="molecule type" value="Genomic_DNA"/>
</dbReference>
<dbReference type="PANTHER" id="PTHR23508">
    <property type="entry name" value="CARBOXYLIC ACID TRANSPORTER PROTEIN HOMOLOG"/>
    <property type="match status" value="1"/>
</dbReference>
<dbReference type="RefSeq" id="WP_057962299.1">
    <property type="nucleotide sequence ID" value="NZ_BAAAXO010000052.1"/>
</dbReference>
<feature type="transmembrane region" description="Helical" evidence="6">
    <location>
        <begin position="228"/>
        <end position="249"/>
    </location>
</feature>
<keyword evidence="4 6" id="KW-1133">Transmembrane helix</keyword>
<dbReference type="PANTHER" id="PTHR23508:SF10">
    <property type="entry name" value="CARBOXYLIC ACID TRANSPORTER PROTEIN HOMOLOG"/>
    <property type="match status" value="1"/>
</dbReference>
<dbReference type="Gene3D" id="1.20.1250.20">
    <property type="entry name" value="MFS general substrate transporter like domains"/>
    <property type="match status" value="1"/>
</dbReference>
<accession>A0A224VFL7</accession>
<evidence type="ECO:0000313" key="9">
    <source>
        <dbReference type="EMBL" id="TDG95132.1"/>
    </source>
</evidence>
<keyword evidence="2" id="KW-0813">Transport</keyword>
<evidence type="ECO:0000313" key="11">
    <source>
        <dbReference type="Proteomes" id="UP000294668"/>
    </source>
</evidence>
<dbReference type="Pfam" id="PF07690">
    <property type="entry name" value="MFS_1"/>
    <property type="match status" value="1"/>
</dbReference>
<feature type="transmembrane region" description="Helical" evidence="6">
    <location>
        <begin position="146"/>
        <end position="167"/>
    </location>
</feature>
<keyword evidence="3 6" id="KW-0812">Transmembrane</keyword>
<dbReference type="Proteomes" id="UP000294668">
    <property type="component" value="Unassembled WGS sequence"/>
</dbReference>
<evidence type="ECO:0000313" key="8">
    <source>
        <dbReference type="EMBL" id="GAW71040.1"/>
    </source>
</evidence>
<reference evidence="9 11" key="2">
    <citation type="journal article" date="2019" name="Appl. Microbiol. Biotechnol.">
        <title>Uncovering carbohydrate metabolism through a genotype-phenotype association study of 56 lactic acid bacteria genomes.</title>
        <authorList>
            <person name="Buron-Moles G."/>
            <person name="Chailyan A."/>
            <person name="Dolejs I."/>
            <person name="Forster J."/>
            <person name="Miks M.H."/>
        </authorList>
    </citation>
    <scope>NUCLEOTIDE SEQUENCE [LARGE SCALE GENOMIC DNA]</scope>
    <source>
        <strain evidence="9 11">DSM 10551</strain>
    </source>
</reference>
<dbReference type="PROSITE" id="PS50850">
    <property type="entry name" value="MFS"/>
    <property type="match status" value="1"/>
</dbReference>
<dbReference type="GO" id="GO:0005886">
    <property type="term" value="C:plasma membrane"/>
    <property type="evidence" value="ECO:0007669"/>
    <property type="project" value="UniProtKB-SubCell"/>
</dbReference>
<dbReference type="SUPFAM" id="SSF103473">
    <property type="entry name" value="MFS general substrate transporter"/>
    <property type="match status" value="1"/>
</dbReference>
<dbReference type="InterPro" id="IPR011701">
    <property type="entry name" value="MFS"/>
</dbReference>
<dbReference type="EMBL" id="PUFL01000002">
    <property type="protein sequence ID" value="TDG95132.1"/>
    <property type="molecule type" value="Genomic_DNA"/>
</dbReference>
<dbReference type="GO" id="GO:0046943">
    <property type="term" value="F:carboxylic acid transmembrane transporter activity"/>
    <property type="evidence" value="ECO:0007669"/>
    <property type="project" value="TreeGrafter"/>
</dbReference>
<reference evidence="8 10" key="1">
    <citation type="journal article" date="2017" name="Biosci Microbiota Food Health">
        <title>Genomic characterization reconfirms the taxonomic status of Lactobacillus parakefiri.</title>
        <authorList>
            <person name="Tanizawa Y."/>
            <person name="Kobayashi H."/>
            <person name="Kaminuma E."/>
            <person name="Sakamoto M."/>
            <person name="Ohkuma M."/>
            <person name="Nakamura Y."/>
            <person name="Arita M."/>
            <person name="Tohno M."/>
        </authorList>
    </citation>
    <scope>NUCLEOTIDE SEQUENCE [LARGE SCALE GENOMIC DNA]</scope>
    <source>
        <strain evidence="8 10">JCM 8573</strain>
    </source>
</reference>
<dbReference type="InterPro" id="IPR036259">
    <property type="entry name" value="MFS_trans_sf"/>
</dbReference>
<proteinExistence type="predicted"/>
<reference evidence="9" key="3">
    <citation type="submission" date="2019-02" db="EMBL/GenBank/DDBJ databases">
        <authorList>
            <person name="Buron G."/>
            <person name="Chaylann A."/>
            <person name="Dolejs I."/>
            <person name="Forster J."/>
            <person name="Miks M.H."/>
        </authorList>
    </citation>
    <scope>NUCLEOTIDE SEQUENCE</scope>
    <source>
        <strain evidence="9">DSM 10551</strain>
    </source>
</reference>
<dbReference type="AlphaFoldDB" id="A0A224VFL7"/>
<evidence type="ECO:0000256" key="6">
    <source>
        <dbReference type="SAM" id="Phobius"/>
    </source>
</evidence>
<evidence type="ECO:0000256" key="2">
    <source>
        <dbReference type="ARBA" id="ARBA00022448"/>
    </source>
</evidence>
<feature type="transmembrane region" description="Helical" evidence="6">
    <location>
        <begin position="20"/>
        <end position="43"/>
    </location>
</feature>
<feature type="transmembrane region" description="Helical" evidence="6">
    <location>
        <begin position="87"/>
        <end position="105"/>
    </location>
</feature>
<comment type="caution">
    <text evidence="8">The sequence shown here is derived from an EMBL/GenBank/DDBJ whole genome shotgun (WGS) entry which is preliminary data.</text>
</comment>
<dbReference type="Proteomes" id="UP000214739">
    <property type="component" value="Unassembled WGS sequence"/>
</dbReference>
<evidence type="ECO:0000256" key="1">
    <source>
        <dbReference type="ARBA" id="ARBA00004651"/>
    </source>
</evidence>
<feature type="transmembrane region" description="Helical" evidence="6">
    <location>
        <begin position="269"/>
        <end position="290"/>
    </location>
</feature>
<keyword evidence="11" id="KW-1185">Reference proteome</keyword>
<keyword evidence="5 6" id="KW-0472">Membrane</keyword>
<name>A0A224VFL7_9LACO</name>
<evidence type="ECO:0000256" key="4">
    <source>
        <dbReference type="ARBA" id="ARBA00022989"/>
    </source>
</evidence>
<evidence type="ECO:0000259" key="7">
    <source>
        <dbReference type="PROSITE" id="PS50850"/>
    </source>
</evidence>
<protein>
    <submittedName>
        <fullName evidence="8">Major facilitator superfamily transporter</fullName>
    </submittedName>
</protein>
<feature type="transmembrane region" description="Helical" evidence="6">
    <location>
        <begin position="297"/>
        <end position="316"/>
    </location>
</feature>
<dbReference type="InterPro" id="IPR020846">
    <property type="entry name" value="MFS_dom"/>
</dbReference>
<feature type="transmembrane region" description="Helical" evidence="6">
    <location>
        <begin position="173"/>
        <end position="190"/>
    </location>
</feature>
<organism evidence="8 10">
    <name type="scientific">Lentilactobacillus parakefiri</name>
    <dbReference type="NCBI Taxonomy" id="152332"/>
    <lineage>
        <taxon>Bacteria</taxon>
        <taxon>Bacillati</taxon>
        <taxon>Bacillota</taxon>
        <taxon>Bacilli</taxon>
        <taxon>Lactobacillales</taxon>
        <taxon>Lactobacillaceae</taxon>
        <taxon>Lentilactobacillus</taxon>
    </lineage>
</organism>
<gene>
    <name evidence="9" type="ORF">C5L28_002173</name>
    <name evidence="8" type="ORF">LPKJCM_00111</name>
</gene>
<feature type="domain" description="Major facilitator superfamily (MFS) profile" evidence="7">
    <location>
        <begin position="21"/>
        <end position="410"/>
    </location>
</feature>
<dbReference type="OrthoDB" id="9787026at2"/>
<feature type="transmembrane region" description="Helical" evidence="6">
    <location>
        <begin position="359"/>
        <end position="378"/>
    </location>
</feature>
<evidence type="ECO:0000313" key="10">
    <source>
        <dbReference type="Proteomes" id="UP000214739"/>
    </source>
</evidence>
<feature type="transmembrane region" description="Helical" evidence="6">
    <location>
        <begin position="322"/>
        <end position="347"/>
    </location>
</feature>
<evidence type="ECO:0000256" key="3">
    <source>
        <dbReference type="ARBA" id="ARBA00022692"/>
    </source>
</evidence>